<evidence type="ECO:0000256" key="3">
    <source>
        <dbReference type="SAM" id="MobiDB-lite"/>
    </source>
</evidence>
<evidence type="ECO:0000256" key="1">
    <source>
        <dbReference type="ARBA" id="ARBA00008455"/>
    </source>
</evidence>
<feature type="compositionally biased region" description="Low complexity" evidence="3">
    <location>
        <begin position="69"/>
        <end position="80"/>
    </location>
</feature>
<accession>A0ABT1HVB4</accession>
<dbReference type="InterPro" id="IPR025660">
    <property type="entry name" value="Pept_his_AS"/>
</dbReference>
<dbReference type="GO" id="GO:0008233">
    <property type="term" value="F:peptidase activity"/>
    <property type="evidence" value="ECO:0007669"/>
    <property type="project" value="UniProtKB-KW"/>
</dbReference>
<dbReference type="PANTHER" id="PTHR12411">
    <property type="entry name" value="CYSTEINE PROTEASE FAMILY C1-RELATED"/>
    <property type="match status" value="1"/>
</dbReference>
<dbReference type="Proteomes" id="UP001205311">
    <property type="component" value="Unassembled WGS sequence"/>
</dbReference>
<evidence type="ECO:0000256" key="2">
    <source>
        <dbReference type="ARBA" id="ARBA00023157"/>
    </source>
</evidence>
<dbReference type="Pfam" id="PF00112">
    <property type="entry name" value="Peptidase_C1"/>
    <property type="match status" value="1"/>
</dbReference>
<feature type="domain" description="Peptidase C1A papain C-terminal" evidence="4">
    <location>
        <begin position="87"/>
        <end position="295"/>
    </location>
</feature>
<reference evidence="5 6" key="1">
    <citation type="submission" date="2022-06" db="EMBL/GenBank/DDBJ databases">
        <title>Genomic Encyclopedia of Archaeal and Bacterial Type Strains, Phase II (KMG-II): from individual species to whole genera.</title>
        <authorList>
            <person name="Goeker M."/>
        </authorList>
    </citation>
    <scope>NUCLEOTIDE SEQUENCE [LARGE SCALE GENOMIC DNA]</scope>
    <source>
        <strain evidence="5 6">DSM 40477</strain>
    </source>
</reference>
<feature type="region of interest" description="Disordered" evidence="3">
    <location>
        <begin position="69"/>
        <end position="88"/>
    </location>
</feature>
<protein>
    <submittedName>
        <fullName evidence="5">Papain family cysteine protease</fullName>
    </submittedName>
</protein>
<dbReference type="InterPro" id="IPR039417">
    <property type="entry name" value="Peptidase_C1A_papain-like"/>
</dbReference>
<organism evidence="5 6">
    <name type="scientific">Streptoalloteichus tenebrarius (strain ATCC 17920 / DSM 40477 / JCM 4838 / CBS 697.72 / NBRC 16177 / NCIMB 11028 / NRRL B-12390 / A12253. 1 / ISP 5477)</name>
    <name type="common">Streptomyces tenebrarius</name>
    <dbReference type="NCBI Taxonomy" id="1933"/>
    <lineage>
        <taxon>Bacteria</taxon>
        <taxon>Bacillati</taxon>
        <taxon>Actinomycetota</taxon>
        <taxon>Actinomycetes</taxon>
        <taxon>Pseudonocardiales</taxon>
        <taxon>Pseudonocardiaceae</taxon>
        <taxon>Streptoalloteichus</taxon>
    </lineage>
</organism>
<keyword evidence="6" id="KW-1185">Reference proteome</keyword>
<dbReference type="CDD" id="cd02248">
    <property type="entry name" value="Peptidase_C1A"/>
    <property type="match status" value="1"/>
</dbReference>
<dbReference type="EMBL" id="JAMTCP010000017">
    <property type="protein sequence ID" value="MCP2259472.1"/>
    <property type="molecule type" value="Genomic_DNA"/>
</dbReference>
<evidence type="ECO:0000313" key="5">
    <source>
        <dbReference type="EMBL" id="MCP2259472.1"/>
    </source>
</evidence>
<evidence type="ECO:0000313" key="6">
    <source>
        <dbReference type="Proteomes" id="UP001205311"/>
    </source>
</evidence>
<gene>
    <name evidence="5" type="ORF">LX15_003177</name>
</gene>
<dbReference type="PROSITE" id="PS00640">
    <property type="entry name" value="THIOL_PROTEASE_ASN"/>
    <property type="match status" value="1"/>
</dbReference>
<dbReference type="InterPro" id="IPR000668">
    <property type="entry name" value="Peptidase_C1A_C"/>
</dbReference>
<comment type="caution">
    <text evidence="5">The sequence shown here is derived from an EMBL/GenBank/DDBJ whole genome shotgun (WGS) entry which is preliminary data.</text>
</comment>
<dbReference type="RefSeq" id="WP_253670368.1">
    <property type="nucleotide sequence ID" value="NZ_JAMTCP010000017.1"/>
</dbReference>
<dbReference type="Gene3D" id="3.90.70.10">
    <property type="entry name" value="Cysteine proteinases"/>
    <property type="match status" value="1"/>
</dbReference>
<evidence type="ECO:0000259" key="4">
    <source>
        <dbReference type="SMART" id="SM00645"/>
    </source>
</evidence>
<dbReference type="InterPro" id="IPR025661">
    <property type="entry name" value="Pept_asp_AS"/>
</dbReference>
<dbReference type="GO" id="GO:0006508">
    <property type="term" value="P:proteolysis"/>
    <property type="evidence" value="ECO:0007669"/>
    <property type="project" value="UniProtKB-KW"/>
</dbReference>
<keyword evidence="5" id="KW-0645">Protease</keyword>
<keyword evidence="2" id="KW-1015">Disulfide bond</keyword>
<dbReference type="PROSITE" id="PS00639">
    <property type="entry name" value="THIOL_PROTEASE_HIS"/>
    <property type="match status" value="1"/>
</dbReference>
<dbReference type="SUPFAM" id="SSF54001">
    <property type="entry name" value="Cysteine proteinases"/>
    <property type="match status" value="1"/>
</dbReference>
<keyword evidence="5" id="KW-0378">Hydrolase</keyword>
<dbReference type="InterPro" id="IPR038765">
    <property type="entry name" value="Papain-like_cys_pep_sf"/>
</dbReference>
<comment type="similarity">
    <text evidence="1">Belongs to the peptidase C1 family.</text>
</comment>
<dbReference type="InterPro" id="IPR013128">
    <property type="entry name" value="Peptidase_C1A"/>
</dbReference>
<sequence length="384" mass="41350">MPDDQGPGRLAAVRDALARLGEPWRAGETSLSRLPDEAIRARLGVPPPRPDQLAARVGQPAAMAKAAIAAGAPRAAAPTADSPPPAQPRRFDLRDVDGHDYVTPVRNQGRAGSCVAFGVVAAMESTARYTRGAPGLDLDLSEGHLYFVHARARGYRVDTGSWPHEIFADASDKGVAFEECLPYVDDGSGALAPDWADRLARAVDVVDLTGSPARMKEHIRTRGPVTACMVVNKDFLYYTGGVYRATTEEFAGGHCVNVIGWDDDLGCWIGKNSWGVEWGEKGFFRIAYGEAYLEDYPDPRPTVHGCAAVSLRAWLPARRALHLFTSADDDNGWAYLEHFGWTRLAGGPAATGAKLTALAHARASGHRVTAFVDGTELRDVLVHD</sequence>
<dbReference type="SMART" id="SM00645">
    <property type="entry name" value="Pept_C1"/>
    <property type="match status" value="1"/>
</dbReference>
<proteinExistence type="inferred from homology"/>
<name>A0ABT1HVB4_STRSD</name>